<accession>A0A3M7QJW5</accession>
<evidence type="ECO:0000313" key="2">
    <source>
        <dbReference type="Proteomes" id="UP000276133"/>
    </source>
</evidence>
<keyword evidence="2" id="KW-1185">Reference proteome</keyword>
<comment type="caution">
    <text evidence="1">The sequence shown here is derived from an EMBL/GenBank/DDBJ whole genome shotgun (WGS) entry which is preliminary data.</text>
</comment>
<dbReference type="EMBL" id="REGN01006004">
    <property type="protein sequence ID" value="RNA11255.1"/>
    <property type="molecule type" value="Genomic_DNA"/>
</dbReference>
<proteinExistence type="predicted"/>
<protein>
    <submittedName>
        <fullName evidence="1">Uncharacterized protein</fullName>
    </submittedName>
</protein>
<name>A0A3M7QJW5_BRAPC</name>
<dbReference type="AlphaFoldDB" id="A0A3M7QJW5"/>
<organism evidence="1 2">
    <name type="scientific">Brachionus plicatilis</name>
    <name type="common">Marine rotifer</name>
    <name type="synonym">Brachionus muelleri</name>
    <dbReference type="NCBI Taxonomy" id="10195"/>
    <lineage>
        <taxon>Eukaryota</taxon>
        <taxon>Metazoa</taxon>
        <taxon>Spiralia</taxon>
        <taxon>Gnathifera</taxon>
        <taxon>Rotifera</taxon>
        <taxon>Eurotatoria</taxon>
        <taxon>Monogononta</taxon>
        <taxon>Pseudotrocha</taxon>
        <taxon>Ploima</taxon>
        <taxon>Brachionidae</taxon>
        <taxon>Brachionus</taxon>
    </lineage>
</organism>
<dbReference type="Proteomes" id="UP000276133">
    <property type="component" value="Unassembled WGS sequence"/>
</dbReference>
<evidence type="ECO:0000313" key="1">
    <source>
        <dbReference type="EMBL" id="RNA11255.1"/>
    </source>
</evidence>
<sequence length="117" mass="13823">MVTKELIKNRPSCFNFITSKVVRDKNHLLINVAEANLKGLMNGLWCKKWCDDSEEKIQHYQSSTKIRAIPWQFGMNFGPSFQPNNVKTNKNDLSWNRVLFLRQKKIEAIRIRKKDDQ</sequence>
<gene>
    <name evidence="1" type="ORF">BpHYR1_045321</name>
</gene>
<reference evidence="1 2" key="1">
    <citation type="journal article" date="2018" name="Sci. Rep.">
        <title>Genomic signatures of local adaptation to the degree of environmental predictability in rotifers.</title>
        <authorList>
            <person name="Franch-Gras L."/>
            <person name="Hahn C."/>
            <person name="Garcia-Roger E.M."/>
            <person name="Carmona M.J."/>
            <person name="Serra M."/>
            <person name="Gomez A."/>
        </authorList>
    </citation>
    <scope>NUCLEOTIDE SEQUENCE [LARGE SCALE GENOMIC DNA]</scope>
    <source>
        <strain evidence="1">HYR1</strain>
    </source>
</reference>